<evidence type="ECO:0000259" key="2">
    <source>
        <dbReference type="Pfam" id="PF05378"/>
    </source>
</evidence>
<dbReference type="GO" id="GO:0006749">
    <property type="term" value="P:glutathione metabolic process"/>
    <property type="evidence" value="ECO:0007669"/>
    <property type="project" value="TreeGrafter"/>
</dbReference>
<evidence type="ECO:0000259" key="1">
    <source>
        <dbReference type="Pfam" id="PF01968"/>
    </source>
</evidence>
<organism evidence="4 5">
    <name type="scientific">Chelatococcus asaccharovorans</name>
    <dbReference type="NCBI Taxonomy" id="28210"/>
    <lineage>
        <taxon>Bacteria</taxon>
        <taxon>Pseudomonadati</taxon>
        <taxon>Pseudomonadota</taxon>
        <taxon>Alphaproteobacteria</taxon>
        <taxon>Hyphomicrobiales</taxon>
        <taxon>Chelatococcaceae</taxon>
        <taxon>Chelatococcus</taxon>
    </lineage>
</organism>
<proteinExistence type="predicted"/>
<keyword evidence="5" id="KW-1185">Reference proteome</keyword>
<comment type="caution">
    <text evidence="4">The sequence shown here is derived from an EMBL/GenBank/DDBJ whole genome shotgun (WGS) entry which is preliminary data.</text>
</comment>
<dbReference type="Proteomes" id="UP000248021">
    <property type="component" value="Unassembled WGS sequence"/>
</dbReference>
<dbReference type="PANTHER" id="PTHR11365:SF23">
    <property type="entry name" value="HYPOTHETICAL 5-OXOPROLINASE (EUROFUNG)-RELATED"/>
    <property type="match status" value="1"/>
</dbReference>
<evidence type="ECO:0000259" key="3">
    <source>
        <dbReference type="Pfam" id="PF19278"/>
    </source>
</evidence>
<evidence type="ECO:0000313" key="4">
    <source>
        <dbReference type="EMBL" id="PXW54140.1"/>
    </source>
</evidence>
<dbReference type="InterPro" id="IPR049517">
    <property type="entry name" value="ACX-like_C"/>
</dbReference>
<feature type="domain" description="Hydantoinase/oxoprolinase N-terminal" evidence="2">
    <location>
        <begin position="7"/>
        <end position="186"/>
    </location>
</feature>
<dbReference type="RefSeq" id="WP_170147438.1">
    <property type="nucleotide sequence ID" value="NZ_JAHBRY010000002.1"/>
</dbReference>
<dbReference type="EMBL" id="QJJK01000012">
    <property type="protein sequence ID" value="PXW54140.1"/>
    <property type="molecule type" value="Genomic_DNA"/>
</dbReference>
<gene>
    <name evidence="4" type="ORF">C7450_112169</name>
</gene>
<dbReference type="AlphaFoldDB" id="A0A2V3TXK9"/>
<accession>A0A2V3TXK9</accession>
<dbReference type="InterPro" id="IPR002821">
    <property type="entry name" value="Hydantoinase_A"/>
</dbReference>
<dbReference type="Pfam" id="PF01968">
    <property type="entry name" value="Hydantoinase_A"/>
    <property type="match status" value="1"/>
</dbReference>
<dbReference type="Pfam" id="PF19278">
    <property type="entry name" value="Hydant_A_C"/>
    <property type="match status" value="1"/>
</dbReference>
<feature type="domain" description="Acetophenone carboxylase-like C-terminal" evidence="3">
    <location>
        <begin position="509"/>
        <end position="670"/>
    </location>
</feature>
<protein>
    <submittedName>
        <fullName evidence="4">N-methylhydantoinase A</fullName>
    </submittedName>
</protein>
<dbReference type="InterPro" id="IPR045079">
    <property type="entry name" value="Oxoprolinase-like"/>
</dbReference>
<sequence length="688" mass="73651">MDTTLSIAIDVGGTFTDVVGMTDSGAMTLIKVPSTPANPSLGVVDGMTRLLGGTALTPANVTRFIHGTTVATNAVVEQKGAVTGLLTTEGFEDVLVIGRQKRSELYNLFIDAETPGFLAPRRRRIGIRERIAADGSVLKPLDEAGVRAAVRELVESHGVEVISVCYLFSFLHPAHEQRTKAIIGEMYPDLPVSLSSAIDPTFREYERTLVTTFDAYVRPKVANYIDALEGKLTETGVPARLEIMQSRGGIAAARSAVERPVSLLRSGPAAGVVAAQMVGELCGEKNLISNDIGGTTADIGLVVDGKPLTSAEGKVLKYPLRIPMLDVVSIGAGGGSIAWLDDAASLHVGPQSAGSVPGPACYGQGGSEPTVTDASIVLGYLNADYFAGGHVKLDASASHRVIEAMGAKLAMSKVRVAHGIHTILNNRMADEIRLLTIARGYDPREFALIVLGGAGPLHGSALARALRIPRVIVPFAPGVLSAFGLLVSDIEHDHTTSFRQPASGLSLADLAEAFDKLDRAGRERMRQENIADARVGVRRYAEMRYVGQSYELEIPITETFDDGLIDGLIAAFHEQHERVYRQRNPAAAVEFVNLRTVHFATVPKIRLEPPKPGPSWEKAQHGVRSVYLSDRDRHVDIPVYRRGLLPIGVKQAGPFIVEQLDSTTVVLPGETAFVEPNGNIIVEMPTDA</sequence>
<evidence type="ECO:0000313" key="5">
    <source>
        <dbReference type="Proteomes" id="UP000248021"/>
    </source>
</evidence>
<dbReference type="GO" id="GO:0005829">
    <property type="term" value="C:cytosol"/>
    <property type="evidence" value="ECO:0007669"/>
    <property type="project" value="TreeGrafter"/>
</dbReference>
<dbReference type="GO" id="GO:0017168">
    <property type="term" value="F:5-oxoprolinase (ATP-hydrolyzing) activity"/>
    <property type="evidence" value="ECO:0007669"/>
    <property type="project" value="TreeGrafter"/>
</dbReference>
<dbReference type="Pfam" id="PF05378">
    <property type="entry name" value="Hydant_A_N"/>
    <property type="match status" value="1"/>
</dbReference>
<reference evidence="4 5" key="1">
    <citation type="submission" date="2018-05" db="EMBL/GenBank/DDBJ databases">
        <title>Genomic Encyclopedia of Type Strains, Phase IV (KMG-IV): sequencing the most valuable type-strain genomes for metagenomic binning, comparative biology and taxonomic classification.</title>
        <authorList>
            <person name="Goeker M."/>
        </authorList>
    </citation>
    <scope>NUCLEOTIDE SEQUENCE [LARGE SCALE GENOMIC DNA]</scope>
    <source>
        <strain evidence="4 5">DSM 6462</strain>
    </source>
</reference>
<dbReference type="InterPro" id="IPR008040">
    <property type="entry name" value="Hydant_A_N"/>
</dbReference>
<name>A0A2V3TXK9_9HYPH</name>
<dbReference type="PANTHER" id="PTHR11365">
    <property type="entry name" value="5-OXOPROLINASE RELATED"/>
    <property type="match status" value="1"/>
</dbReference>
<feature type="domain" description="Hydantoinase A/oxoprolinase" evidence="1">
    <location>
        <begin position="207"/>
        <end position="493"/>
    </location>
</feature>